<dbReference type="EMBL" id="DMND01000053">
    <property type="protein sequence ID" value="HAN26719.1"/>
    <property type="molecule type" value="Genomic_DNA"/>
</dbReference>
<dbReference type="Proteomes" id="UP000259273">
    <property type="component" value="Unassembled WGS sequence"/>
</dbReference>
<evidence type="ECO:0000313" key="2">
    <source>
        <dbReference type="Proteomes" id="UP000259273"/>
    </source>
</evidence>
<reference evidence="1 2" key="1">
    <citation type="journal article" date="2018" name="Nat. Biotechnol.">
        <title>A standardized bacterial taxonomy based on genome phylogeny substantially revises the tree of life.</title>
        <authorList>
            <person name="Parks D.H."/>
            <person name="Chuvochina M."/>
            <person name="Waite D.W."/>
            <person name="Rinke C."/>
            <person name="Skarshewski A."/>
            <person name="Chaumeil P.A."/>
            <person name="Hugenholtz P."/>
        </authorList>
    </citation>
    <scope>NUCLEOTIDE SEQUENCE [LARGE SCALE GENOMIC DNA]</scope>
    <source>
        <strain evidence="1">UBA9158</strain>
    </source>
</reference>
<name>A0A3C1KJ22_9GAMM</name>
<organism evidence="1 2">
    <name type="scientific">Haliea salexigens</name>
    <dbReference type="NCBI Taxonomy" id="287487"/>
    <lineage>
        <taxon>Bacteria</taxon>
        <taxon>Pseudomonadati</taxon>
        <taxon>Pseudomonadota</taxon>
        <taxon>Gammaproteobacteria</taxon>
        <taxon>Cellvibrionales</taxon>
        <taxon>Halieaceae</taxon>
        <taxon>Haliea</taxon>
    </lineage>
</organism>
<accession>A0A3C1KJ22</accession>
<evidence type="ECO:0008006" key="3">
    <source>
        <dbReference type="Google" id="ProtNLM"/>
    </source>
</evidence>
<gene>
    <name evidence="1" type="ORF">DCP75_03165</name>
</gene>
<evidence type="ECO:0000313" key="1">
    <source>
        <dbReference type="EMBL" id="HAN26719.1"/>
    </source>
</evidence>
<dbReference type="AlphaFoldDB" id="A0A3C1KJ22"/>
<sequence>MTPYPEHRTGPERETALDAIVTRVVRHLQAYGLDAGHTEQAIRRLGSGTVLAYNAALYEFEGPQGRVQLQPGKHSPELDALLQGWQQDNWCFITACNPCSQLLDAAQNGERQSALRALLALDYRHLFDGAGRSASNDWREASVLVAGMDFSHAVALGRVLRQHAVLIGRRSGPAELLFIGS</sequence>
<protein>
    <recommendedName>
        <fullName evidence="3">DUF3293 domain-containing protein</fullName>
    </recommendedName>
</protein>
<proteinExistence type="predicted"/>
<dbReference type="Pfam" id="PF11697">
    <property type="entry name" value="DUF3293"/>
    <property type="match status" value="1"/>
</dbReference>
<comment type="caution">
    <text evidence="1">The sequence shown here is derived from an EMBL/GenBank/DDBJ whole genome shotgun (WGS) entry which is preliminary data.</text>
</comment>
<dbReference type="InterPro" id="IPR021710">
    <property type="entry name" value="DUF3293"/>
</dbReference>